<comment type="caution">
    <text evidence="1">The sequence shown here is derived from an EMBL/GenBank/DDBJ whole genome shotgun (WGS) entry which is preliminary data.</text>
</comment>
<name>A0ABV2L1F5_9HYPH</name>
<evidence type="ECO:0000313" key="2">
    <source>
        <dbReference type="Proteomes" id="UP001549145"/>
    </source>
</evidence>
<protein>
    <submittedName>
        <fullName evidence="1">Uncharacterized protein</fullName>
    </submittedName>
</protein>
<dbReference type="RefSeq" id="WP_238276825.1">
    <property type="nucleotide sequence ID" value="NZ_BPQL01000019.1"/>
</dbReference>
<gene>
    <name evidence="1" type="ORF">ABID43_001193</name>
</gene>
<sequence length="137" mass="14001">MATNTNPTKPPVRSLLHGQVGELRARVRFDDLLASGVPMKNAFPAGAIITRTTIVVTQAFNAGTTNPLVVGSTPGGNDLVAATDSVAQTVGVKRPDTATALGQLTADTVPYVAYVPTGAAPTAGVADIVFEYVAPRA</sequence>
<evidence type="ECO:0000313" key="1">
    <source>
        <dbReference type="EMBL" id="MET3691668.1"/>
    </source>
</evidence>
<proteinExistence type="predicted"/>
<reference evidence="1 2" key="1">
    <citation type="submission" date="2024-06" db="EMBL/GenBank/DDBJ databases">
        <title>Genomic Encyclopedia of Type Strains, Phase IV (KMG-IV): sequencing the most valuable type-strain genomes for metagenomic binning, comparative biology and taxonomic classification.</title>
        <authorList>
            <person name="Goeker M."/>
        </authorList>
    </citation>
    <scope>NUCLEOTIDE SEQUENCE [LARGE SCALE GENOMIC DNA]</scope>
    <source>
        <strain evidence="1 2">DSM 21331</strain>
    </source>
</reference>
<dbReference type="Proteomes" id="UP001549145">
    <property type="component" value="Unassembled WGS sequence"/>
</dbReference>
<organism evidence="1 2">
    <name type="scientific">Methylobacterium goesingense</name>
    <dbReference type="NCBI Taxonomy" id="243690"/>
    <lineage>
        <taxon>Bacteria</taxon>
        <taxon>Pseudomonadati</taxon>
        <taxon>Pseudomonadota</taxon>
        <taxon>Alphaproteobacteria</taxon>
        <taxon>Hyphomicrobiales</taxon>
        <taxon>Methylobacteriaceae</taxon>
        <taxon>Methylobacterium</taxon>
    </lineage>
</organism>
<dbReference type="EMBL" id="JBEPMM010000002">
    <property type="protein sequence ID" value="MET3691668.1"/>
    <property type="molecule type" value="Genomic_DNA"/>
</dbReference>
<keyword evidence="2" id="KW-1185">Reference proteome</keyword>
<accession>A0ABV2L1F5</accession>